<dbReference type="EMBL" id="FOFS01000018">
    <property type="protein sequence ID" value="SER17385.1"/>
    <property type="molecule type" value="Genomic_DNA"/>
</dbReference>
<feature type="domain" description="Type I restriction modification DNA specificity" evidence="5">
    <location>
        <begin position="19"/>
        <end position="188"/>
    </location>
</feature>
<dbReference type="STRING" id="489703.SAMN04488038_11833"/>
<dbReference type="AlphaFoldDB" id="A0A1H9M1N5"/>
<evidence type="ECO:0000313" key="7">
    <source>
        <dbReference type="Proteomes" id="UP000199233"/>
    </source>
</evidence>
<dbReference type="InterPro" id="IPR052021">
    <property type="entry name" value="Type-I_RS_S_subunit"/>
</dbReference>
<proteinExistence type="inferred from homology"/>
<gene>
    <name evidence="6" type="ORF">SAMN04488038_11833</name>
</gene>
<evidence type="ECO:0000313" key="6">
    <source>
        <dbReference type="EMBL" id="SER17385.1"/>
    </source>
</evidence>
<reference evidence="6 7" key="1">
    <citation type="submission" date="2016-10" db="EMBL/GenBank/DDBJ databases">
        <authorList>
            <person name="de Groot N.N."/>
        </authorList>
    </citation>
    <scope>NUCLEOTIDE SEQUENCE [LARGE SCALE GENOMIC DNA]</scope>
    <source>
        <strain evidence="6 7">DSM 25927</strain>
    </source>
</reference>
<evidence type="ECO:0000256" key="2">
    <source>
        <dbReference type="ARBA" id="ARBA00022747"/>
    </source>
</evidence>
<keyword evidence="3" id="KW-0238">DNA-binding</keyword>
<feature type="domain" description="Type I restriction modification DNA specificity" evidence="5">
    <location>
        <begin position="219"/>
        <end position="394"/>
    </location>
</feature>
<dbReference type="GO" id="GO:0003677">
    <property type="term" value="F:DNA binding"/>
    <property type="evidence" value="ECO:0007669"/>
    <property type="project" value="UniProtKB-KW"/>
</dbReference>
<keyword evidence="4" id="KW-0175">Coiled coil</keyword>
<dbReference type="PANTHER" id="PTHR30408">
    <property type="entry name" value="TYPE-1 RESTRICTION ENZYME ECOKI SPECIFICITY PROTEIN"/>
    <property type="match status" value="1"/>
</dbReference>
<dbReference type="SUPFAM" id="SSF116734">
    <property type="entry name" value="DNA methylase specificity domain"/>
    <property type="match status" value="2"/>
</dbReference>
<dbReference type="Pfam" id="PF01420">
    <property type="entry name" value="Methylase_S"/>
    <property type="match status" value="2"/>
</dbReference>
<keyword evidence="7" id="KW-1185">Reference proteome</keyword>
<dbReference type="Gene3D" id="3.90.220.20">
    <property type="entry name" value="DNA methylase specificity domains"/>
    <property type="match status" value="2"/>
</dbReference>
<dbReference type="CDD" id="cd17283">
    <property type="entry name" value="RMtype1_S_Hpy180ORF7835P_TRD2-CR2_like"/>
    <property type="match status" value="1"/>
</dbReference>
<evidence type="ECO:0000256" key="1">
    <source>
        <dbReference type="ARBA" id="ARBA00010923"/>
    </source>
</evidence>
<comment type="similarity">
    <text evidence="1">Belongs to the type-I restriction system S methylase family.</text>
</comment>
<dbReference type="GO" id="GO:0009307">
    <property type="term" value="P:DNA restriction-modification system"/>
    <property type="evidence" value="ECO:0007669"/>
    <property type="project" value="UniProtKB-KW"/>
</dbReference>
<feature type="coiled-coil region" evidence="4">
    <location>
        <begin position="170"/>
        <end position="197"/>
    </location>
</feature>
<accession>A0A1H9M1N5</accession>
<keyword evidence="2" id="KW-0680">Restriction system</keyword>
<dbReference type="InterPro" id="IPR044946">
    <property type="entry name" value="Restrct_endonuc_typeI_TRD_sf"/>
</dbReference>
<dbReference type="PANTHER" id="PTHR30408:SF12">
    <property type="entry name" value="TYPE I RESTRICTION ENZYME MJAVIII SPECIFICITY SUBUNIT"/>
    <property type="match status" value="1"/>
</dbReference>
<organism evidence="6 7">
    <name type="scientific">Solimonas aquatica</name>
    <dbReference type="NCBI Taxonomy" id="489703"/>
    <lineage>
        <taxon>Bacteria</taxon>
        <taxon>Pseudomonadati</taxon>
        <taxon>Pseudomonadota</taxon>
        <taxon>Gammaproteobacteria</taxon>
        <taxon>Nevskiales</taxon>
        <taxon>Nevskiaceae</taxon>
        <taxon>Solimonas</taxon>
    </lineage>
</organism>
<evidence type="ECO:0000256" key="3">
    <source>
        <dbReference type="ARBA" id="ARBA00023125"/>
    </source>
</evidence>
<dbReference type="Proteomes" id="UP000199233">
    <property type="component" value="Unassembled WGS sequence"/>
</dbReference>
<name>A0A1H9M1N5_9GAMM</name>
<evidence type="ECO:0000256" key="4">
    <source>
        <dbReference type="SAM" id="Coils"/>
    </source>
</evidence>
<dbReference type="InterPro" id="IPR000055">
    <property type="entry name" value="Restrct_endonuc_typeI_TRD"/>
</dbReference>
<sequence>MKASDALTPKLRFPEFEGEWKSVPVGDFFDLADRAEKAASFEKEKLLTVRLHANGVTKNEKTTLTGGASYFQRRAGQFIFSKIDLLNGAFGVVPAELDGFASSSDVPAFSFNTKHAPAFFLSWLKSSYQRLEIERTGTSSTLKRVSPEAFLKVAISAPTKAEQQKIAECLSTLDELIDAASQKLDALKAHKKGLMQQLFPREGETLPRLRFPEFQDAPEWEQKILGGLSTIVRGGSPRPIDGYLTKLPDGLNWLKIGDVDKESKFVTQTEERVRPEALSKTREVFPGDLILSNSMSFGRPYILKIRTCIHDGWIAVTCLSKLIDRDFLYYAIGAPSSQSFFNDQAAGGGVKNLNADIIKSLAIAHPTVAEQQRIASCLSSLDDLIAAQSDQLEALKTHKKGLMQQLFPSPVEAEG</sequence>
<evidence type="ECO:0000259" key="5">
    <source>
        <dbReference type="Pfam" id="PF01420"/>
    </source>
</evidence>
<protein>
    <submittedName>
        <fullName evidence="6">Type I restriction enzyme, S subunit</fullName>
    </submittedName>
</protein>
<dbReference type="Gene3D" id="1.10.287.1120">
    <property type="entry name" value="Bipartite methylase S protein"/>
    <property type="match status" value="1"/>
</dbReference>
<dbReference type="RefSeq" id="WP_177189079.1">
    <property type="nucleotide sequence ID" value="NZ_FOFS01000018.1"/>
</dbReference>